<dbReference type="AlphaFoldDB" id="A0A9P7DZY2"/>
<keyword evidence="2" id="KW-1185">Reference proteome</keyword>
<gene>
    <name evidence="1" type="ORF">BJ212DRAFT_1303417</name>
</gene>
<protein>
    <submittedName>
        <fullName evidence="1">Uncharacterized protein</fullName>
    </submittedName>
</protein>
<accession>A0A9P7DZY2</accession>
<organism evidence="1 2">
    <name type="scientific">Suillus subaureus</name>
    <dbReference type="NCBI Taxonomy" id="48587"/>
    <lineage>
        <taxon>Eukaryota</taxon>
        <taxon>Fungi</taxon>
        <taxon>Dikarya</taxon>
        <taxon>Basidiomycota</taxon>
        <taxon>Agaricomycotina</taxon>
        <taxon>Agaricomycetes</taxon>
        <taxon>Agaricomycetidae</taxon>
        <taxon>Boletales</taxon>
        <taxon>Suillineae</taxon>
        <taxon>Suillaceae</taxon>
        <taxon>Suillus</taxon>
    </lineage>
</organism>
<reference evidence="1" key="1">
    <citation type="journal article" date="2020" name="New Phytol.">
        <title>Comparative genomics reveals dynamic genome evolution in host specialist ectomycorrhizal fungi.</title>
        <authorList>
            <person name="Lofgren L.A."/>
            <person name="Nguyen N.H."/>
            <person name="Vilgalys R."/>
            <person name="Ruytinx J."/>
            <person name="Liao H.L."/>
            <person name="Branco S."/>
            <person name="Kuo A."/>
            <person name="LaButti K."/>
            <person name="Lipzen A."/>
            <person name="Andreopoulos W."/>
            <person name="Pangilinan J."/>
            <person name="Riley R."/>
            <person name="Hundley H."/>
            <person name="Na H."/>
            <person name="Barry K."/>
            <person name="Grigoriev I.V."/>
            <person name="Stajich J.E."/>
            <person name="Kennedy P.G."/>
        </authorList>
    </citation>
    <scope>NUCLEOTIDE SEQUENCE</scope>
    <source>
        <strain evidence="1">MN1</strain>
    </source>
</reference>
<dbReference type="GeneID" id="64627431"/>
<proteinExistence type="predicted"/>
<dbReference type="RefSeq" id="XP_041188047.1">
    <property type="nucleotide sequence ID" value="XM_041333414.1"/>
</dbReference>
<sequence>MINHHLQFNVSQKDPTRVYNDTMNFSVNLVFKCVGSFACLNVLLHAFQAAAGEIQELPLCPEKINDRVRRHVLVSHLWRKGIIATAGPRDRITGSSKLGGRCYDITSFRDVTPSKSHWGSSLSLFEDAARAIQWEVLPLSRYLSQLSTLARLKLYLLEAREIAGYTTPVANQFVETGP</sequence>
<dbReference type="EMBL" id="JABBWG010000043">
    <property type="protein sequence ID" value="KAG1807444.1"/>
    <property type="molecule type" value="Genomic_DNA"/>
</dbReference>
<evidence type="ECO:0000313" key="2">
    <source>
        <dbReference type="Proteomes" id="UP000807769"/>
    </source>
</evidence>
<name>A0A9P7DZY2_9AGAM</name>
<comment type="caution">
    <text evidence="1">The sequence shown here is derived from an EMBL/GenBank/DDBJ whole genome shotgun (WGS) entry which is preliminary data.</text>
</comment>
<dbReference type="Proteomes" id="UP000807769">
    <property type="component" value="Unassembled WGS sequence"/>
</dbReference>
<evidence type="ECO:0000313" key="1">
    <source>
        <dbReference type="EMBL" id="KAG1807444.1"/>
    </source>
</evidence>